<sequence length="199" mass="21622">MSHTTPRRTRALIAPALALCALAFHSHSAIAQTPAPEPAADSAVVRTQAISILPLHAAFGFYAGDYERAINNTTTVGVGGSYFSLDDLRYSTVEAKLRYYPSGDPLRGLSFGVTAGPTMLSDREYNYEDGDTEERRESITGLGVGFEISKSQLLGVDRRFYYAYGAGLKRVFFNGDDDALFSDAEVVLPTLRLSVGYAF</sequence>
<evidence type="ECO:0000313" key="3">
    <source>
        <dbReference type="Proteomes" id="UP000582837"/>
    </source>
</evidence>
<evidence type="ECO:0008006" key="4">
    <source>
        <dbReference type="Google" id="ProtNLM"/>
    </source>
</evidence>
<keyword evidence="1" id="KW-0732">Signal</keyword>
<feature type="signal peptide" evidence="1">
    <location>
        <begin position="1"/>
        <end position="31"/>
    </location>
</feature>
<dbReference type="AlphaFoldDB" id="A0A841GZ55"/>
<name>A0A841GZ55_9BACT</name>
<dbReference type="RefSeq" id="WP_170033494.1">
    <property type="nucleotide sequence ID" value="NZ_JABDTL010000001.1"/>
</dbReference>
<reference evidence="2 3" key="1">
    <citation type="submission" date="2020-08" db="EMBL/GenBank/DDBJ databases">
        <title>Genomic Encyclopedia of Type Strains, Phase IV (KMG-IV): sequencing the most valuable type-strain genomes for metagenomic binning, comparative biology and taxonomic classification.</title>
        <authorList>
            <person name="Goeker M."/>
        </authorList>
    </citation>
    <scope>NUCLEOTIDE SEQUENCE [LARGE SCALE GENOMIC DNA]</scope>
    <source>
        <strain evidence="2 3">DSM 29007</strain>
    </source>
</reference>
<feature type="chain" id="PRO_5032383302" description="Outer membrane protein beta-barrel domain-containing protein" evidence="1">
    <location>
        <begin position="32"/>
        <end position="199"/>
    </location>
</feature>
<dbReference type="Proteomes" id="UP000582837">
    <property type="component" value="Unassembled WGS sequence"/>
</dbReference>
<accession>A0A841GZ55</accession>
<dbReference type="EMBL" id="JACHIA010000006">
    <property type="protein sequence ID" value="MBB6071014.1"/>
    <property type="molecule type" value="Genomic_DNA"/>
</dbReference>
<comment type="caution">
    <text evidence="2">The sequence shown here is derived from an EMBL/GenBank/DDBJ whole genome shotgun (WGS) entry which is preliminary data.</text>
</comment>
<gene>
    <name evidence="2" type="ORF">HNQ61_002636</name>
</gene>
<organism evidence="2 3">
    <name type="scientific">Longimicrobium terrae</name>
    <dbReference type="NCBI Taxonomy" id="1639882"/>
    <lineage>
        <taxon>Bacteria</taxon>
        <taxon>Pseudomonadati</taxon>
        <taxon>Gemmatimonadota</taxon>
        <taxon>Longimicrobiia</taxon>
        <taxon>Longimicrobiales</taxon>
        <taxon>Longimicrobiaceae</taxon>
        <taxon>Longimicrobium</taxon>
    </lineage>
</organism>
<keyword evidence="3" id="KW-1185">Reference proteome</keyword>
<proteinExistence type="predicted"/>
<evidence type="ECO:0000256" key="1">
    <source>
        <dbReference type="SAM" id="SignalP"/>
    </source>
</evidence>
<protein>
    <recommendedName>
        <fullName evidence="4">Outer membrane protein beta-barrel domain-containing protein</fullName>
    </recommendedName>
</protein>
<evidence type="ECO:0000313" key="2">
    <source>
        <dbReference type="EMBL" id="MBB6071014.1"/>
    </source>
</evidence>